<comment type="caution">
    <text evidence="1">The sequence shown here is derived from an EMBL/GenBank/DDBJ whole genome shotgun (WGS) entry which is preliminary data.</text>
</comment>
<dbReference type="AlphaFoldDB" id="A0A0C2M4Z1"/>
<evidence type="ECO:0000313" key="2">
    <source>
        <dbReference type="Proteomes" id="UP000031668"/>
    </source>
</evidence>
<gene>
    <name evidence="1" type="ORF">RF11_03516</name>
</gene>
<dbReference type="Proteomes" id="UP000031668">
    <property type="component" value="Unassembled WGS sequence"/>
</dbReference>
<evidence type="ECO:0000313" key="1">
    <source>
        <dbReference type="EMBL" id="KII62085.1"/>
    </source>
</evidence>
<dbReference type="EMBL" id="JWZT01005116">
    <property type="protein sequence ID" value="KII62085.1"/>
    <property type="molecule type" value="Genomic_DNA"/>
</dbReference>
<keyword evidence="2" id="KW-1185">Reference proteome</keyword>
<organism evidence="1 2">
    <name type="scientific">Thelohanellus kitauei</name>
    <name type="common">Myxosporean</name>
    <dbReference type="NCBI Taxonomy" id="669202"/>
    <lineage>
        <taxon>Eukaryota</taxon>
        <taxon>Metazoa</taxon>
        <taxon>Cnidaria</taxon>
        <taxon>Myxozoa</taxon>
        <taxon>Myxosporea</taxon>
        <taxon>Bivalvulida</taxon>
        <taxon>Platysporina</taxon>
        <taxon>Myxobolidae</taxon>
        <taxon>Thelohanellus</taxon>
    </lineage>
</organism>
<sequence>MVQKAEKLSTMIHTGNGFQPKTSERKFMGLRSLSDQLKARNFLFKYYYTNEAIRNDVNIFEPHLTDLLNREGKPWKFCCKFHTLRQFLVFQKLCDYYCIEWKFCKVCKTFQYRYSRKQRLIPSVSGIPHGKNSKDEFVKKIICHNTGCDSPLSSEAESSEVTPFGEYSSIRNVEYQPKYKIQDADVYTKKDTVFFNPPHCDESDSEYVDFKYLNPSSSEFEQNISDFN</sequence>
<protein>
    <submittedName>
        <fullName evidence="1">Uncharacterized protein</fullName>
    </submittedName>
</protein>
<proteinExistence type="predicted"/>
<accession>A0A0C2M4Z1</accession>
<reference evidence="1 2" key="1">
    <citation type="journal article" date="2014" name="Genome Biol. Evol.">
        <title>The genome of the myxosporean Thelohanellus kitauei shows adaptations to nutrient acquisition within its fish host.</title>
        <authorList>
            <person name="Yang Y."/>
            <person name="Xiong J."/>
            <person name="Zhou Z."/>
            <person name="Huo F."/>
            <person name="Miao W."/>
            <person name="Ran C."/>
            <person name="Liu Y."/>
            <person name="Zhang J."/>
            <person name="Feng J."/>
            <person name="Wang M."/>
            <person name="Wang M."/>
            <person name="Wang L."/>
            <person name="Yao B."/>
        </authorList>
    </citation>
    <scope>NUCLEOTIDE SEQUENCE [LARGE SCALE GENOMIC DNA]</scope>
    <source>
        <strain evidence="1">Wuqing</strain>
    </source>
</reference>
<name>A0A0C2M4Z1_THEKT</name>